<feature type="compositionally biased region" description="Gly residues" evidence="1">
    <location>
        <begin position="163"/>
        <end position="180"/>
    </location>
</feature>
<protein>
    <submittedName>
        <fullName evidence="3">Uncharacterized protein</fullName>
    </submittedName>
</protein>
<dbReference type="HOGENOM" id="CLU_1469078_0_0_1"/>
<evidence type="ECO:0000256" key="2">
    <source>
        <dbReference type="SAM" id="SignalP"/>
    </source>
</evidence>
<proteinExistence type="predicted"/>
<evidence type="ECO:0000313" key="4">
    <source>
        <dbReference type="Proteomes" id="UP000054097"/>
    </source>
</evidence>
<feature type="signal peptide" evidence="2">
    <location>
        <begin position="1"/>
        <end position="18"/>
    </location>
</feature>
<dbReference type="EMBL" id="KN824281">
    <property type="protein sequence ID" value="KIM31576.1"/>
    <property type="molecule type" value="Genomic_DNA"/>
</dbReference>
<dbReference type="Proteomes" id="UP000054097">
    <property type="component" value="Unassembled WGS sequence"/>
</dbReference>
<evidence type="ECO:0000256" key="1">
    <source>
        <dbReference type="SAM" id="MobiDB-lite"/>
    </source>
</evidence>
<name>A0A0C3BJA8_SERVB</name>
<feature type="compositionally biased region" description="Low complexity" evidence="1">
    <location>
        <begin position="81"/>
        <end position="97"/>
    </location>
</feature>
<keyword evidence="4" id="KW-1185">Reference proteome</keyword>
<sequence length="198" mass="20763">MHLKAGSLVLLFAALALAAPVPHDSEFTSLERRALTGEEEISNLFRRADDLGLTQIHPEHGVSRGRSPTRGNAKHHRALDSVSPERSTSPSPSRASSLANPHQESSLVAEGAESEGGAIQKLVARANKKNKKKAKGNKKKGGRRKKAWDDRAWNGRRRPPGPGGAGGAGGRRGGGGGGGGKRNRGGFPTTGGLRLMGH</sequence>
<organism evidence="3 4">
    <name type="scientific">Serendipita vermifera MAFF 305830</name>
    <dbReference type="NCBI Taxonomy" id="933852"/>
    <lineage>
        <taxon>Eukaryota</taxon>
        <taxon>Fungi</taxon>
        <taxon>Dikarya</taxon>
        <taxon>Basidiomycota</taxon>
        <taxon>Agaricomycotina</taxon>
        <taxon>Agaricomycetes</taxon>
        <taxon>Sebacinales</taxon>
        <taxon>Serendipitaceae</taxon>
        <taxon>Serendipita</taxon>
    </lineage>
</organism>
<dbReference type="AlphaFoldDB" id="A0A0C3BJA8"/>
<feature type="region of interest" description="Disordered" evidence="1">
    <location>
        <begin position="55"/>
        <end position="198"/>
    </location>
</feature>
<gene>
    <name evidence="3" type="ORF">M408DRAFT_20819</name>
</gene>
<accession>A0A0C3BJA8</accession>
<keyword evidence="2" id="KW-0732">Signal</keyword>
<reference evidence="3 4" key="1">
    <citation type="submission" date="2014-04" db="EMBL/GenBank/DDBJ databases">
        <authorList>
            <consortium name="DOE Joint Genome Institute"/>
            <person name="Kuo A."/>
            <person name="Zuccaro A."/>
            <person name="Kohler A."/>
            <person name="Nagy L.G."/>
            <person name="Floudas D."/>
            <person name="Copeland A."/>
            <person name="Barry K.W."/>
            <person name="Cichocki N."/>
            <person name="Veneault-Fourrey C."/>
            <person name="LaButti K."/>
            <person name="Lindquist E.A."/>
            <person name="Lipzen A."/>
            <person name="Lundell T."/>
            <person name="Morin E."/>
            <person name="Murat C."/>
            <person name="Sun H."/>
            <person name="Tunlid A."/>
            <person name="Henrissat B."/>
            <person name="Grigoriev I.V."/>
            <person name="Hibbett D.S."/>
            <person name="Martin F."/>
            <person name="Nordberg H.P."/>
            <person name="Cantor M.N."/>
            <person name="Hua S.X."/>
        </authorList>
    </citation>
    <scope>NUCLEOTIDE SEQUENCE [LARGE SCALE GENOMIC DNA]</scope>
    <source>
        <strain evidence="3 4">MAFF 305830</strain>
    </source>
</reference>
<evidence type="ECO:0000313" key="3">
    <source>
        <dbReference type="EMBL" id="KIM31576.1"/>
    </source>
</evidence>
<reference evidence="4" key="2">
    <citation type="submission" date="2015-01" db="EMBL/GenBank/DDBJ databases">
        <title>Evolutionary Origins and Diversification of the Mycorrhizal Mutualists.</title>
        <authorList>
            <consortium name="DOE Joint Genome Institute"/>
            <consortium name="Mycorrhizal Genomics Consortium"/>
            <person name="Kohler A."/>
            <person name="Kuo A."/>
            <person name="Nagy L.G."/>
            <person name="Floudas D."/>
            <person name="Copeland A."/>
            <person name="Barry K.W."/>
            <person name="Cichocki N."/>
            <person name="Veneault-Fourrey C."/>
            <person name="LaButti K."/>
            <person name="Lindquist E.A."/>
            <person name="Lipzen A."/>
            <person name="Lundell T."/>
            <person name="Morin E."/>
            <person name="Murat C."/>
            <person name="Riley R."/>
            <person name="Ohm R."/>
            <person name="Sun H."/>
            <person name="Tunlid A."/>
            <person name="Henrissat B."/>
            <person name="Grigoriev I.V."/>
            <person name="Hibbett D.S."/>
            <person name="Martin F."/>
        </authorList>
    </citation>
    <scope>NUCLEOTIDE SEQUENCE [LARGE SCALE GENOMIC DNA]</scope>
    <source>
        <strain evidence="4">MAFF 305830</strain>
    </source>
</reference>
<feature type="chain" id="PRO_5002161679" evidence="2">
    <location>
        <begin position="19"/>
        <end position="198"/>
    </location>
</feature>
<feature type="compositionally biased region" description="Basic residues" evidence="1">
    <location>
        <begin position="126"/>
        <end position="146"/>
    </location>
</feature>